<comment type="caution">
    <text evidence="1">The sequence shown here is derived from an EMBL/GenBank/DDBJ whole genome shotgun (WGS) entry which is preliminary data.</text>
</comment>
<evidence type="ECO:0008006" key="3">
    <source>
        <dbReference type="Google" id="ProtNLM"/>
    </source>
</evidence>
<gene>
    <name evidence="1" type="ORF">DFO73_101297</name>
</gene>
<dbReference type="AlphaFoldDB" id="A0A2V3A4J7"/>
<dbReference type="Gene3D" id="3.40.30.10">
    <property type="entry name" value="Glutaredoxin"/>
    <property type="match status" value="1"/>
</dbReference>
<dbReference type="EMBL" id="QGTW01000001">
    <property type="protein sequence ID" value="PWW32037.1"/>
    <property type="molecule type" value="Genomic_DNA"/>
</dbReference>
<dbReference type="InterPro" id="IPR036249">
    <property type="entry name" value="Thioredoxin-like_sf"/>
</dbReference>
<organism evidence="1 2">
    <name type="scientific">Cytobacillus oceanisediminis</name>
    <dbReference type="NCBI Taxonomy" id="665099"/>
    <lineage>
        <taxon>Bacteria</taxon>
        <taxon>Bacillati</taxon>
        <taxon>Bacillota</taxon>
        <taxon>Bacilli</taxon>
        <taxon>Bacillales</taxon>
        <taxon>Bacillaceae</taxon>
        <taxon>Cytobacillus</taxon>
    </lineage>
</organism>
<name>A0A2V3A4J7_9BACI</name>
<dbReference type="SUPFAM" id="SSF52833">
    <property type="entry name" value="Thioredoxin-like"/>
    <property type="match status" value="1"/>
</dbReference>
<evidence type="ECO:0000313" key="1">
    <source>
        <dbReference type="EMBL" id="PWW32037.1"/>
    </source>
</evidence>
<sequence length="101" mass="11653">MDKLEGMDVNMYIVSNDQPEQQLELYNALEEKMGHSLPFVSDPNMELIERTDMKNGDTAYRGYALMDTKGNVAFNTVNDHWGEEIDKTAKEIKEEYDKLSN</sequence>
<dbReference type="Proteomes" id="UP000247150">
    <property type="component" value="Unassembled WGS sequence"/>
</dbReference>
<proteinExistence type="predicted"/>
<protein>
    <recommendedName>
        <fullName evidence="3">AhpC/TSA family protein</fullName>
    </recommendedName>
</protein>
<reference evidence="1 2" key="1">
    <citation type="submission" date="2018-05" db="EMBL/GenBank/DDBJ databases">
        <title>Freshwater and sediment microbial communities from various areas in North America, analyzing microbe dynamics in response to fracking.</title>
        <authorList>
            <person name="Lamendella R."/>
        </authorList>
    </citation>
    <scope>NUCLEOTIDE SEQUENCE [LARGE SCALE GENOMIC DNA]</scope>
    <source>
        <strain evidence="1 2">15_TX</strain>
    </source>
</reference>
<accession>A0A2V3A4J7</accession>
<evidence type="ECO:0000313" key="2">
    <source>
        <dbReference type="Proteomes" id="UP000247150"/>
    </source>
</evidence>